<dbReference type="Proteomes" id="UP000251960">
    <property type="component" value="Chromosome 5"/>
</dbReference>
<dbReference type="PANTHER" id="PTHR19378:SF4">
    <property type="entry name" value="OS07G0185700 PROTEIN"/>
    <property type="match status" value="1"/>
</dbReference>
<accession>A0A3L6ETX6</accession>
<dbReference type="EMBL" id="NCVQ01000006">
    <property type="protein sequence ID" value="PWZ22787.1"/>
    <property type="molecule type" value="Genomic_DNA"/>
</dbReference>
<protein>
    <submittedName>
        <fullName evidence="2">AUGMIN subunit 3</fullName>
    </submittedName>
</protein>
<dbReference type="InterPro" id="IPR001680">
    <property type="entry name" value="WD40_rpt"/>
</dbReference>
<evidence type="ECO:0000256" key="1">
    <source>
        <dbReference type="PROSITE-ProRule" id="PRU00221"/>
    </source>
</evidence>
<gene>
    <name evidence="2" type="primary">AUG3_3</name>
    <name evidence="2" type="ORF">Zm00014a_038299</name>
</gene>
<dbReference type="AlphaFoldDB" id="A0A3L6ETX6"/>
<keyword evidence="1" id="KW-0853">WD repeat</keyword>
<dbReference type="PANTHER" id="PTHR19378">
    <property type="entry name" value="GOLGIN- RELATED"/>
    <property type="match status" value="1"/>
</dbReference>
<proteinExistence type="predicted"/>
<sequence length="204" mass="22916">MPWWIRARQQSAARDPHAPSLRIPAADVDPAPRAIEILLHGTLHATIFEAESLSNPHRATGGAPKFIQMEESGFAITSINGRINRVVWGPLIRTIVTAREDATIRIWDSEFINHLVNQLAAHLFLKIACQLEEQIKISSAYSFLKAVELELQGYFSAFDGRLGRHNLTDQAASEMFEEGSVDDSDSYLHAVPKQRHQNMCHHMV</sequence>
<name>A0A3L6ETX6_MAIZE</name>
<dbReference type="PROSITE" id="PS50082">
    <property type="entry name" value="WD_REPEATS_2"/>
    <property type="match status" value="1"/>
</dbReference>
<dbReference type="GO" id="GO:0051225">
    <property type="term" value="P:spindle assembly"/>
    <property type="evidence" value="ECO:0007669"/>
    <property type="project" value="InterPro"/>
</dbReference>
<evidence type="ECO:0000313" key="2">
    <source>
        <dbReference type="EMBL" id="PWZ22787.1"/>
    </source>
</evidence>
<reference evidence="2" key="1">
    <citation type="journal article" date="2018" name="Nat. Genet.">
        <title>Extensive intraspecific gene order and gene structural variations between Mo17 and other maize genomes.</title>
        <authorList>
            <person name="Sun S."/>
            <person name="Zhou Y."/>
            <person name="Chen J."/>
            <person name="Shi J."/>
            <person name="Zhao H."/>
            <person name="Zhao H."/>
            <person name="Song W."/>
            <person name="Zhang M."/>
            <person name="Cui Y."/>
            <person name="Dong X."/>
            <person name="Liu H."/>
            <person name="Ma X."/>
            <person name="Jiao Y."/>
            <person name="Wang B."/>
            <person name="Wei X."/>
            <person name="Stein J.C."/>
            <person name="Glaubitz J.C."/>
            <person name="Lu F."/>
            <person name="Yu G."/>
            <person name="Liang C."/>
            <person name="Fengler K."/>
            <person name="Li B."/>
            <person name="Rafalski A."/>
            <person name="Schnable P.S."/>
            <person name="Ware D.H."/>
            <person name="Buckler E.S."/>
            <person name="Lai J."/>
        </authorList>
    </citation>
    <scope>NUCLEOTIDE SEQUENCE [LARGE SCALE GENOMIC DNA]</scope>
    <source>
        <tissue evidence="2">Seedling</tissue>
    </source>
</reference>
<feature type="repeat" description="WD" evidence="1">
    <location>
        <begin position="76"/>
        <end position="108"/>
    </location>
</feature>
<organism evidence="2">
    <name type="scientific">Zea mays</name>
    <name type="common">Maize</name>
    <dbReference type="NCBI Taxonomy" id="4577"/>
    <lineage>
        <taxon>Eukaryota</taxon>
        <taxon>Viridiplantae</taxon>
        <taxon>Streptophyta</taxon>
        <taxon>Embryophyta</taxon>
        <taxon>Tracheophyta</taxon>
        <taxon>Spermatophyta</taxon>
        <taxon>Magnoliopsida</taxon>
        <taxon>Liliopsida</taxon>
        <taxon>Poales</taxon>
        <taxon>Poaceae</taxon>
        <taxon>PACMAD clade</taxon>
        <taxon>Panicoideae</taxon>
        <taxon>Andropogonodae</taxon>
        <taxon>Andropogoneae</taxon>
        <taxon>Tripsacinae</taxon>
        <taxon>Zea</taxon>
    </lineage>
</organism>
<comment type="caution">
    <text evidence="2">The sequence shown here is derived from an EMBL/GenBank/DDBJ whole genome shotgun (WGS) entry which is preliminary data.</text>
</comment>
<dbReference type="GO" id="GO:0070652">
    <property type="term" value="C:HAUS complex"/>
    <property type="evidence" value="ECO:0007669"/>
    <property type="project" value="InterPro"/>
</dbReference>
<dbReference type="InterPro" id="IPR026206">
    <property type="entry name" value="HAUS3"/>
</dbReference>